<dbReference type="GeneID" id="93642934"/>
<organism evidence="1 2">
    <name type="scientific">Priestia megaterium (strain ATCC 14581 / DSM 32 / CCUG 1817 / JCM 2506 / NBRC 15308 / NCIMB 9376 / NCTC 10342 / NRRL B-14308 / VKM B-512 / Ford 19)</name>
    <name type="common">Bacillus megaterium</name>
    <dbReference type="NCBI Taxonomy" id="1348623"/>
    <lineage>
        <taxon>Bacteria</taxon>
        <taxon>Bacillati</taxon>
        <taxon>Bacillota</taxon>
        <taxon>Bacilli</taxon>
        <taxon>Bacillales</taxon>
        <taxon>Bacillaceae</taxon>
        <taxon>Priestia</taxon>
    </lineage>
</organism>
<proteinExistence type="predicted"/>
<evidence type="ECO:0000313" key="1">
    <source>
        <dbReference type="EMBL" id="AJI21959.1"/>
    </source>
</evidence>
<sequence>MLAQIKEMSLDKNRRNPHYRVLLQSPDGSELFIHFNYTYRSKTYWSRDVYYNNVHKKSQLAWYTQSVEEMTAQQFLEELGAIVNEHFNFTPRR</sequence>
<protein>
    <submittedName>
        <fullName evidence="1">Uncharacterized protein</fullName>
    </submittedName>
</protein>
<dbReference type="Proteomes" id="UP000031829">
    <property type="component" value="Chromosome"/>
</dbReference>
<evidence type="ECO:0000313" key="2">
    <source>
        <dbReference type="Proteomes" id="UP000031829"/>
    </source>
</evidence>
<dbReference type="EMBL" id="CP009920">
    <property type="protein sequence ID" value="AJI21959.1"/>
    <property type="molecule type" value="Genomic_DNA"/>
</dbReference>
<dbReference type="RefSeq" id="WP_034651696.1">
    <property type="nucleotide sequence ID" value="NZ_BCVB01000015.1"/>
</dbReference>
<reference evidence="1 2" key="1">
    <citation type="journal article" date="2015" name="Genome Announc.">
        <title>Complete genome sequences for 35 biothreat assay-relevant bacillus species.</title>
        <authorList>
            <person name="Johnson S.L."/>
            <person name="Daligault H.E."/>
            <person name="Davenport K.W."/>
            <person name="Jaissle J."/>
            <person name="Frey K.G."/>
            <person name="Ladner J.T."/>
            <person name="Broomall S.M."/>
            <person name="Bishop-Lilly K.A."/>
            <person name="Bruce D.C."/>
            <person name="Gibbons H.S."/>
            <person name="Coyne S.R."/>
            <person name="Lo C.C."/>
            <person name="Meincke L."/>
            <person name="Munk A.C."/>
            <person name="Koroleva G.I."/>
            <person name="Rosenzweig C.N."/>
            <person name="Palacios G.F."/>
            <person name="Redden C.L."/>
            <person name="Minogue T.D."/>
            <person name="Chain P.S."/>
        </authorList>
    </citation>
    <scope>NUCLEOTIDE SEQUENCE [LARGE SCALE GENOMIC DNA]</scope>
    <source>
        <strain evidence="2">ATCC 14581 / DSM 32 / JCM 2506 / NBRC 15308 / NCIMB 9376 / NCTC 10342 / NRRL B-14308 / VKM B-512</strain>
    </source>
</reference>
<name>A0A0B6AQ74_PRIM2</name>
<dbReference type="HOGENOM" id="CLU_2393652_0_0_9"/>
<accession>A0A0B6AQ74</accession>
<dbReference type="KEGG" id="bmeg:BG04_4962"/>
<gene>
    <name evidence="1" type="ORF">BG04_4962</name>
</gene>
<dbReference type="AlphaFoldDB" id="A0A0B6AQ74"/>